<accession>A0A1M5PSB4</accession>
<sequence>MREVVTGFCSPWSVDDGENDCVSVTIYGPGGGTRFSGIMYPIQARKLMNQLDLALTRINDHHARLEEAQCDSTPPAT</sequence>
<protein>
    <submittedName>
        <fullName evidence="1">Uncharacterized protein</fullName>
    </submittedName>
</protein>
<gene>
    <name evidence="1" type="ORF">SAMN05443248_3492</name>
</gene>
<proteinExistence type="predicted"/>
<name>A0A1M5PSB4_9BRAD</name>
<reference evidence="1 2" key="1">
    <citation type="submission" date="2016-11" db="EMBL/GenBank/DDBJ databases">
        <authorList>
            <person name="Jaros S."/>
            <person name="Januszkiewicz K."/>
            <person name="Wedrychowicz H."/>
        </authorList>
    </citation>
    <scope>NUCLEOTIDE SEQUENCE [LARGE SCALE GENOMIC DNA]</scope>
    <source>
        <strain evidence="1 2">GAS138</strain>
    </source>
</reference>
<dbReference type="RefSeq" id="WP_079602478.1">
    <property type="nucleotide sequence ID" value="NZ_LT670817.1"/>
</dbReference>
<evidence type="ECO:0000313" key="1">
    <source>
        <dbReference type="EMBL" id="SHH04734.1"/>
    </source>
</evidence>
<dbReference type="AlphaFoldDB" id="A0A1M5PSB4"/>
<dbReference type="EMBL" id="LT670817">
    <property type="protein sequence ID" value="SHH04734.1"/>
    <property type="molecule type" value="Genomic_DNA"/>
</dbReference>
<evidence type="ECO:0000313" key="2">
    <source>
        <dbReference type="Proteomes" id="UP000189796"/>
    </source>
</evidence>
<dbReference type="Proteomes" id="UP000189796">
    <property type="component" value="Chromosome I"/>
</dbReference>
<organism evidence="1 2">
    <name type="scientific">Bradyrhizobium erythrophlei</name>
    <dbReference type="NCBI Taxonomy" id="1437360"/>
    <lineage>
        <taxon>Bacteria</taxon>
        <taxon>Pseudomonadati</taxon>
        <taxon>Pseudomonadota</taxon>
        <taxon>Alphaproteobacteria</taxon>
        <taxon>Hyphomicrobiales</taxon>
        <taxon>Nitrobacteraceae</taxon>
        <taxon>Bradyrhizobium</taxon>
    </lineage>
</organism>